<dbReference type="SUPFAM" id="SSF54862">
    <property type="entry name" value="4Fe-4S ferredoxins"/>
    <property type="match status" value="1"/>
</dbReference>
<name>A0A6G7PUN3_9BACT</name>
<dbReference type="Pfam" id="PF12837">
    <property type="entry name" value="Fer4_6"/>
    <property type="match status" value="1"/>
</dbReference>
<dbReference type="PROSITE" id="PS51379">
    <property type="entry name" value="4FE4S_FER_2"/>
    <property type="match status" value="2"/>
</dbReference>
<dbReference type="KEGG" id="tav:G4V39_02575"/>
<evidence type="ECO:0000313" key="1">
    <source>
        <dbReference type="EMBL" id="QIJ71231.1"/>
    </source>
</evidence>
<dbReference type="AlphaFoldDB" id="A0A6G7PUN3"/>
<protein>
    <submittedName>
        <fullName evidence="1">4Fe-4S ferredoxin</fullName>
    </submittedName>
</protein>
<organism evidence="1 2">
    <name type="scientific">Thermosulfuriphilus ammonigenes</name>
    <dbReference type="NCBI Taxonomy" id="1936021"/>
    <lineage>
        <taxon>Bacteria</taxon>
        <taxon>Pseudomonadati</taxon>
        <taxon>Thermodesulfobacteriota</taxon>
        <taxon>Thermodesulfobacteria</taxon>
        <taxon>Thermodesulfobacteriales</taxon>
        <taxon>Thermodesulfobacteriaceae</taxon>
        <taxon>Thermosulfuriphilus</taxon>
    </lineage>
</organism>
<dbReference type="InterPro" id="IPR052911">
    <property type="entry name" value="Corrinoid_activation_enz"/>
</dbReference>
<dbReference type="EMBL" id="CP048877">
    <property type="protein sequence ID" value="QIJ71231.1"/>
    <property type="molecule type" value="Genomic_DNA"/>
</dbReference>
<dbReference type="Gene3D" id="3.30.70.20">
    <property type="match status" value="1"/>
</dbReference>
<accession>A0A6G7PUN3</accession>
<dbReference type="InterPro" id="IPR017896">
    <property type="entry name" value="4Fe4S_Fe-S-bd"/>
</dbReference>
<keyword evidence="2" id="KW-1185">Reference proteome</keyword>
<sequence length="245" mass="26862">MSKRVRKIIEIDEELCDGCGQCVPACAEGAIEIVNGKARLVAEKYCDGLGACLGECPKGALRIVERPAEEFDEEAVKKYLEEKKKAQNKDGFTCPSARLQFYAQGAPACETANIPRAQTNSALCHWPIQIRLVPPTAPFLKGARLLVAADCTPVAYPRLHEDFLQGRIILLGCPKFDDPQGYIEKFSQIFAQADIKDITALIMEVPCCGGLPVMIKKGMELAGKDIPLRVVTIGTRGAILREEDW</sequence>
<dbReference type="Proteomes" id="UP000502179">
    <property type="component" value="Chromosome"/>
</dbReference>
<dbReference type="RefSeq" id="WP_166031453.1">
    <property type="nucleotide sequence ID" value="NZ_CP048877.1"/>
</dbReference>
<evidence type="ECO:0000313" key="2">
    <source>
        <dbReference type="Proteomes" id="UP000502179"/>
    </source>
</evidence>
<dbReference type="PANTHER" id="PTHR42895:SF1">
    <property type="entry name" value="IRON-SULFUR CLUSTER PROTEIN"/>
    <property type="match status" value="1"/>
</dbReference>
<dbReference type="PANTHER" id="PTHR42895">
    <property type="entry name" value="IRON-SULFUR CLUSTER-BINDING PROTEIN-RELATED"/>
    <property type="match status" value="1"/>
</dbReference>
<proteinExistence type="predicted"/>
<reference evidence="1 2" key="1">
    <citation type="submission" date="2020-02" db="EMBL/GenBank/DDBJ databases">
        <title>Genome analysis of Thermosulfuriphilus ammonigenes ST65T, an anaerobic thermophilic chemolithoautotrophic bacterium isolated from a deep-sea hydrothermal vent.</title>
        <authorList>
            <person name="Slobodkina G."/>
            <person name="Allioux M."/>
            <person name="Merkel A."/>
            <person name="Alain K."/>
            <person name="Jebbar M."/>
            <person name="Slobodkin A."/>
        </authorList>
    </citation>
    <scope>NUCLEOTIDE SEQUENCE [LARGE SCALE GENOMIC DNA]</scope>
    <source>
        <strain evidence="1 2">ST65</strain>
    </source>
</reference>
<gene>
    <name evidence="1" type="ORF">G4V39_02575</name>
</gene>